<dbReference type="Gene3D" id="2.40.10.220">
    <property type="entry name" value="predicted glycosyltransferase like domains"/>
    <property type="match status" value="1"/>
</dbReference>
<dbReference type="Pfam" id="PF07238">
    <property type="entry name" value="PilZ"/>
    <property type="match status" value="1"/>
</dbReference>
<gene>
    <name evidence="3" type="ORF">Nkreftii_001811</name>
</gene>
<dbReference type="GO" id="GO:0035438">
    <property type="term" value="F:cyclic-di-GMP binding"/>
    <property type="evidence" value="ECO:0007669"/>
    <property type="project" value="InterPro"/>
</dbReference>
<dbReference type="SUPFAM" id="SSF141371">
    <property type="entry name" value="PilZ domain-like"/>
    <property type="match status" value="1"/>
</dbReference>
<dbReference type="InterPro" id="IPR009875">
    <property type="entry name" value="PilZ_domain"/>
</dbReference>
<evidence type="ECO:0000313" key="4">
    <source>
        <dbReference type="Proteomes" id="UP000593737"/>
    </source>
</evidence>
<dbReference type="AlphaFoldDB" id="A0A7S8IYH0"/>
<proteinExistence type="predicted"/>
<reference evidence="3 4" key="1">
    <citation type="journal article" date="2020" name="ISME J.">
        <title>Enrichment and physiological characterization of a novel comammox Nitrospira indicates ammonium inhibition of complete nitrification.</title>
        <authorList>
            <person name="Sakoula D."/>
            <person name="Koch H."/>
            <person name="Frank J."/>
            <person name="Jetten M.S.M."/>
            <person name="van Kessel M.A.H.J."/>
            <person name="Lucker S."/>
        </authorList>
    </citation>
    <scope>NUCLEOTIDE SEQUENCE [LARGE SCALE GENOMIC DNA]</scope>
    <source>
        <strain evidence="3">Comreactor17</strain>
    </source>
</reference>
<dbReference type="Proteomes" id="UP000593737">
    <property type="component" value="Chromosome"/>
</dbReference>
<sequence>MNLPTRDNASRNKTTHTGSIRLQEQVPSPRFLSEGKMIETIDGKTEHQSVMDLKGEDQRTAPRVYVRFHAIVSGSVQSEGTGIILDLSQSGCRLESPLLMLPGLSLELRIAIPGLEWALMIDGADVQWANEDHAGLAFVRIRETERQRLSDVMTTGLARKSEDGGEEQVERVPFEFQRLEAVLAKDPDLAISKGLAWFAQDRAEFRFRGGSLLGRAFPTCTPEFAAALSELVKAGGDTEADFSLAILQNYLGSTSTDGVLKEIVSRFPHDDRKLSEVRSSLNSTGVVSVSGEFGLAEAWRVKKESLTRWLTDERQAVKTFAEQHMAELDRMIVVERRRVEAERELRERSRHEEESGHDHGYRAKPF</sequence>
<dbReference type="KEGG" id="nkf:Nkreftii_001811"/>
<feature type="region of interest" description="Disordered" evidence="1">
    <location>
        <begin position="1"/>
        <end position="23"/>
    </location>
</feature>
<evidence type="ECO:0000256" key="1">
    <source>
        <dbReference type="SAM" id="MobiDB-lite"/>
    </source>
</evidence>
<protein>
    <recommendedName>
        <fullName evidence="2">PilZ domain-containing protein</fullName>
    </recommendedName>
</protein>
<accession>A0A7S8IYH0</accession>
<name>A0A7S8IYH0_9BACT</name>
<feature type="region of interest" description="Disordered" evidence="1">
    <location>
        <begin position="343"/>
        <end position="366"/>
    </location>
</feature>
<feature type="domain" description="PilZ" evidence="2">
    <location>
        <begin position="58"/>
        <end position="150"/>
    </location>
</feature>
<evidence type="ECO:0000259" key="2">
    <source>
        <dbReference type="Pfam" id="PF07238"/>
    </source>
</evidence>
<evidence type="ECO:0000313" key="3">
    <source>
        <dbReference type="EMBL" id="QPD04037.1"/>
    </source>
</evidence>
<dbReference type="EMBL" id="CP047423">
    <property type="protein sequence ID" value="QPD04037.1"/>
    <property type="molecule type" value="Genomic_DNA"/>
</dbReference>
<organism evidence="3 4">
    <name type="scientific">Candidatus Nitrospira kreftii</name>
    <dbReference type="NCBI Taxonomy" id="2652173"/>
    <lineage>
        <taxon>Bacteria</taxon>
        <taxon>Pseudomonadati</taxon>
        <taxon>Nitrospirota</taxon>
        <taxon>Nitrospiria</taxon>
        <taxon>Nitrospirales</taxon>
        <taxon>Nitrospiraceae</taxon>
        <taxon>Nitrospira</taxon>
    </lineage>
</organism>